<dbReference type="InterPro" id="IPR004506">
    <property type="entry name" value="MnmA-like"/>
</dbReference>
<dbReference type="InterPro" id="IPR046885">
    <property type="entry name" value="MnmA-like_C"/>
</dbReference>
<dbReference type="NCBIfam" id="TIGR00420">
    <property type="entry name" value="trmU"/>
    <property type="match status" value="1"/>
</dbReference>
<feature type="binding site" evidence="9">
    <location>
        <begin position="9"/>
        <end position="16"/>
    </location>
    <ligand>
        <name>ATP</name>
        <dbReference type="ChEBI" id="CHEBI:30616"/>
    </ligand>
</feature>
<dbReference type="InterPro" id="IPR046884">
    <property type="entry name" value="MnmA-like_central"/>
</dbReference>
<evidence type="ECO:0000256" key="8">
    <source>
        <dbReference type="ARBA" id="ARBA00051542"/>
    </source>
</evidence>
<keyword evidence="13" id="KW-1185">Reference proteome</keyword>
<evidence type="ECO:0000256" key="2">
    <source>
        <dbReference type="ARBA" id="ARBA00022679"/>
    </source>
</evidence>
<evidence type="ECO:0000256" key="3">
    <source>
        <dbReference type="ARBA" id="ARBA00022694"/>
    </source>
</evidence>
<keyword evidence="4 9" id="KW-0547">Nucleotide-binding</keyword>
<keyword evidence="6 9" id="KW-0694">RNA-binding</keyword>
<gene>
    <name evidence="9 12" type="primary">mnmA</name>
    <name evidence="12" type="ORF">NTG6680_2929</name>
</gene>
<evidence type="ECO:0000256" key="1">
    <source>
        <dbReference type="ARBA" id="ARBA00022555"/>
    </source>
</evidence>
<dbReference type="Pfam" id="PF20259">
    <property type="entry name" value="tRNA_Me_trans_M"/>
    <property type="match status" value="1"/>
</dbReference>
<keyword evidence="2 9" id="KW-0808">Transferase</keyword>
<evidence type="ECO:0000313" key="12">
    <source>
        <dbReference type="EMBL" id="CAG9934178.1"/>
    </source>
</evidence>
<dbReference type="NCBIfam" id="NF001138">
    <property type="entry name" value="PRK00143.1"/>
    <property type="match status" value="1"/>
</dbReference>
<proteinExistence type="inferred from homology"/>
<name>A0ABN8AN42_9PROT</name>
<comment type="subcellular location">
    <subcellularLocation>
        <location evidence="9">Cytoplasm</location>
    </subcellularLocation>
</comment>
<dbReference type="PANTHER" id="PTHR11933">
    <property type="entry name" value="TRNA 5-METHYLAMINOMETHYL-2-THIOURIDYLATE -METHYLTRANSFERASE"/>
    <property type="match status" value="1"/>
</dbReference>
<dbReference type="HAMAP" id="MF_00144">
    <property type="entry name" value="tRNA_thiouridyl_MnmA"/>
    <property type="match status" value="1"/>
</dbReference>
<evidence type="ECO:0000256" key="6">
    <source>
        <dbReference type="ARBA" id="ARBA00022884"/>
    </source>
</evidence>
<feature type="active site" description="Nucleophile" evidence="9">
    <location>
        <position position="100"/>
    </location>
</feature>
<feature type="domain" description="tRNA-specific 2-thiouridylase MnmA-like C-terminal" evidence="10">
    <location>
        <begin position="280"/>
        <end position="353"/>
    </location>
</feature>
<evidence type="ECO:0000313" key="13">
    <source>
        <dbReference type="Proteomes" id="UP000839052"/>
    </source>
</evidence>
<keyword evidence="9" id="KW-0963">Cytoplasm</keyword>
<feature type="domain" description="tRNA-specific 2-thiouridylase MnmA-like central" evidence="11">
    <location>
        <begin position="205"/>
        <end position="268"/>
    </location>
</feature>
<accession>A0ABN8AN42</accession>
<evidence type="ECO:0000256" key="9">
    <source>
        <dbReference type="HAMAP-Rule" id="MF_00144"/>
    </source>
</evidence>
<feature type="binding site" evidence="9">
    <location>
        <position position="35"/>
    </location>
    <ligand>
        <name>ATP</name>
        <dbReference type="ChEBI" id="CHEBI:30616"/>
    </ligand>
</feature>
<protein>
    <recommendedName>
        <fullName evidence="9">tRNA-specific 2-thiouridylase MnmA</fullName>
        <ecNumber evidence="9">2.8.1.13</ecNumber>
    </recommendedName>
</protein>
<dbReference type="Pfam" id="PF20258">
    <property type="entry name" value="tRNA_Me_trans_C"/>
    <property type="match status" value="1"/>
</dbReference>
<dbReference type="SUPFAM" id="SSF52402">
    <property type="entry name" value="Adenine nucleotide alpha hydrolases-like"/>
    <property type="match status" value="1"/>
</dbReference>
<feature type="region of interest" description="Interaction with tRNA" evidence="9">
    <location>
        <begin position="146"/>
        <end position="148"/>
    </location>
</feature>
<keyword evidence="1 9" id="KW-0820">tRNA-binding</keyword>
<keyword evidence="7" id="KW-1015">Disulfide bond</keyword>
<dbReference type="CDD" id="cd01998">
    <property type="entry name" value="MnmA_TRMU-like"/>
    <property type="match status" value="1"/>
</dbReference>
<comment type="function">
    <text evidence="9">Catalyzes the 2-thiolation of uridine at the wobble position (U34) of tRNA, leading to the formation of s(2)U34.</text>
</comment>
<dbReference type="Gene3D" id="2.30.30.280">
    <property type="entry name" value="Adenine nucleotide alpha hydrolases-like domains"/>
    <property type="match status" value="1"/>
</dbReference>
<feature type="region of interest" description="Interaction with target base in tRNA" evidence="9">
    <location>
        <begin position="95"/>
        <end position="97"/>
    </location>
</feature>
<comment type="caution">
    <text evidence="9">Lacks conserved residue(s) required for the propagation of feature annotation.</text>
</comment>
<comment type="catalytic activity">
    <reaction evidence="8 9">
        <text>S-sulfanyl-L-cysteinyl-[protein] + uridine(34) in tRNA + AH2 + ATP = 2-thiouridine(34) in tRNA + L-cysteinyl-[protein] + A + AMP + diphosphate + H(+)</text>
        <dbReference type="Rhea" id="RHEA:47032"/>
        <dbReference type="Rhea" id="RHEA-COMP:10131"/>
        <dbReference type="Rhea" id="RHEA-COMP:11726"/>
        <dbReference type="Rhea" id="RHEA-COMP:11727"/>
        <dbReference type="Rhea" id="RHEA-COMP:11728"/>
        <dbReference type="ChEBI" id="CHEBI:13193"/>
        <dbReference type="ChEBI" id="CHEBI:15378"/>
        <dbReference type="ChEBI" id="CHEBI:17499"/>
        <dbReference type="ChEBI" id="CHEBI:29950"/>
        <dbReference type="ChEBI" id="CHEBI:30616"/>
        <dbReference type="ChEBI" id="CHEBI:33019"/>
        <dbReference type="ChEBI" id="CHEBI:61963"/>
        <dbReference type="ChEBI" id="CHEBI:65315"/>
        <dbReference type="ChEBI" id="CHEBI:87170"/>
        <dbReference type="ChEBI" id="CHEBI:456215"/>
        <dbReference type="EC" id="2.8.1.13"/>
    </reaction>
</comment>
<evidence type="ECO:0000256" key="5">
    <source>
        <dbReference type="ARBA" id="ARBA00022840"/>
    </source>
</evidence>
<reference evidence="12 13" key="1">
    <citation type="submission" date="2021-10" db="EMBL/GenBank/DDBJ databases">
        <authorList>
            <person name="Koch H."/>
        </authorList>
    </citation>
    <scope>NUCLEOTIDE SEQUENCE [LARGE SCALE GENOMIC DNA]</scope>
    <source>
        <strain evidence="12">6680</strain>
    </source>
</reference>
<feature type="region of interest" description="Interaction with tRNA" evidence="9">
    <location>
        <begin position="304"/>
        <end position="305"/>
    </location>
</feature>
<feature type="site" description="Interaction with tRNA" evidence="9">
    <location>
        <position position="125"/>
    </location>
</feature>
<dbReference type="Gene3D" id="3.40.50.620">
    <property type="entry name" value="HUPs"/>
    <property type="match status" value="1"/>
</dbReference>
<organism evidence="12 13">
    <name type="scientific">Candidatus Nitrotoga arctica</name>
    <dbReference type="NCBI Taxonomy" id="453162"/>
    <lineage>
        <taxon>Bacteria</taxon>
        <taxon>Pseudomonadati</taxon>
        <taxon>Pseudomonadota</taxon>
        <taxon>Betaproteobacteria</taxon>
        <taxon>Nitrosomonadales</taxon>
        <taxon>Gallionellaceae</taxon>
        <taxon>Candidatus Nitrotoga</taxon>
    </lineage>
</organism>
<evidence type="ECO:0000256" key="4">
    <source>
        <dbReference type="ARBA" id="ARBA00022741"/>
    </source>
</evidence>
<keyword evidence="5 9" id="KW-0067">ATP-binding</keyword>
<keyword evidence="3 9" id="KW-0819">tRNA processing</keyword>
<feature type="active site" description="Cysteine persulfide intermediate" evidence="9">
    <location>
        <position position="196"/>
    </location>
</feature>
<feature type="site" description="Interaction with tRNA" evidence="9">
    <location>
        <position position="337"/>
    </location>
</feature>
<dbReference type="EC" id="2.8.1.13" evidence="9"/>
<dbReference type="Gene3D" id="2.40.30.10">
    <property type="entry name" value="Translation factors"/>
    <property type="match status" value="1"/>
</dbReference>
<dbReference type="InterPro" id="IPR023382">
    <property type="entry name" value="MnmA-like_central_sf"/>
</dbReference>
<comment type="similarity">
    <text evidence="9">Belongs to the MnmA/TRMU family.</text>
</comment>
<dbReference type="GO" id="GO:0103016">
    <property type="term" value="F:tRNA-uridine 2-sulfurtransferase activity"/>
    <property type="evidence" value="ECO:0007669"/>
    <property type="project" value="UniProtKB-EC"/>
</dbReference>
<dbReference type="EMBL" id="OU912926">
    <property type="protein sequence ID" value="CAG9934178.1"/>
    <property type="molecule type" value="Genomic_DNA"/>
</dbReference>
<dbReference type="PANTHER" id="PTHR11933:SF5">
    <property type="entry name" value="MITOCHONDRIAL TRNA-SPECIFIC 2-THIOURIDYLASE 1"/>
    <property type="match status" value="1"/>
</dbReference>
<dbReference type="Proteomes" id="UP000839052">
    <property type="component" value="Chromosome"/>
</dbReference>
<dbReference type="InterPro" id="IPR014729">
    <property type="entry name" value="Rossmann-like_a/b/a_fold"/>
</dbReference>
<evidence type="ECO:0000259" key="11">
    <source>
        <dbReference type="Pfam" id="PF20259"/>
    </source>
</evidence>
<feature type="binding site" evidence="9">
    <location>
        <position position="124"/>
    </location>
    <ligand>
        <name>ATP</name>
        <dbReference type="ChEBI" id="CHEBI:30616"/>
    </ligand>
</feature>
<sequence length="357" mass="39753">MTKGCIIVGISGGVDSAVTALLLKQQGYKVIGLFMKNWEDDDSDEYCSSRQDLIDAVSIADTIGIPIETVNFAKEYKDRVFSHFLREYAAGHTPNPDILCNSEIKFKAFLEHAVNLGADSIATGHYAQIRKIDGNYQLLKAIDSSKDQSYFLYRLNQMQLSKAMFPLGALLKSQVREIARQHNLSNYAKKDSTGICFIGERPFREFLNRYLPAQPGPIYTLDGQMVGEHMGLSFYTIGQRQGLGIGGQGLPWFVAAKNIANNHLIVVQGHDHPALLSTFLDATEVHWINHHIPDITRNYTAKIRYRQADVSCHFNTISNTLSSFKFSEVQWAVTPGQSVVIYDGEICLGGGIIANNQ</sequence>
<dbReference type="Pfam" id="PF03054">
    <property type="entry name" value="tRNA_Me_trans"/>
    <property type="match status" value="1"/>
</dbReference>
<evidence type="ECO:0000259" key="10">
    <source>
        <dbReference type="Pfam" id="PF20258"/>
    </source>
</evidence>
<dbReference type="RefSeq" id="WP_239797844.1">
    <property type="nucleotide sequence ID" value="NZ_OU912926.1"/>
</dbReference>
<evidence type="ECO:0000256" key="7">
    <source>
        <dbReference type="ARBA" id="ARBA00023157"/>
    </source>
</evidence>